<dbReference type="STRING" id="930990.A0A067MUS9"/>
<organism evidence="1 2">
    <name type="scientific">Botryobasidium botryosum (strain FD-172 SS1)</name>
    <dbReference type="NCBI Taxonomy" id="930990"/>
    <lineage>
        <taxon>Eukaryota</taxon>
        <taxon>Fungi</taxon>
        <taxon>Dikarya</taxon>
        <taxon>Basidiomycota</taxon>
        <taxon>Agaricomycotina</taxon>
        <taxon>Agaricomycetes</taxon>
        <taxon>Cantharellales</taxon>
        <taxon>Botryobasidiaceae</taxon>
        <taxon>Botryobasidium</taxon>
    </lineage>
</organism>
<dbReference type="Proteomes" id="UP000027195">
    <property type="component" value="Unassembled WGS sequence"/>
</dbReference>
<proteinExistence type="predicted"/>
<dbReference type="OrthoDB" id="3229878at2759"/>
<name>A0A067MUS9_BOTB1</name>
<protein>
    <submittedName>
        <fullName evidence="1">Uncharacterized protein</fullName>
    </submittedName>
</protein>
<keyword evidence="2" id="KW-1185">Reference proteome</keyword>
<dbReference type="InParanoid" id="A0A067MUS9"/>
<gene>
    <name evidence="1" type="ORF">BOTBODRAFT_27915</name>
</gene>
<sequence length="501" mass="56782">MGTRGLKVYRHRARYFVHYNHWDSYPEGFGVHVLSEIPQGEAFEEWLALMRKQLDRELKEWEASGCPSRKDQKTFPDWVVEAQATSNEFDAEWIYEIDLDRLVFHIDARPAFRLDCLPPEDVFVEGISYDNYGDRCYAPSVPEEHHYDWKPAPSPVEDSVVDAYCSYARGAEAVVPVHELLSVAKGLSHVETVWTRLLEVTVGQLMCNHSLIVKELESRAHWTEMAEAERALGLVVGNAALEVGFIPGEDEDNFPGVPAEDVWWLERNMCMCLATHLDDERSMQAAIVRLRNEVMRKEAGTPDVVYGVVTSIYHLVILRVDRSMEGAVKHTPALQFFPSFYATSMSTPGIMALARLGRHVQPIEGATLLTTYHPLSQLSDQKLCKFAKRLAYSTDNPEFAKISDPTISAAELFLGYPLLGEHLLLSTIDIYPEHPQDSQSRDPRPYRHLVAGEFTTFTHGKLATLRLAPDSWSCANRGEIFVMDSFKPLGCHQMRAHFLDG</sequence>
<accession>A0A067MUS9</accession>
<evidence type="ECO:0000313" key="1">
    <source>
        <dbReference type="EMBL" id="KDQ19329.1"/>
    </source>
</evidence>
<reference evidence="2" key="1">
    <citation type="journal article" date="2014" name="Proc. Natl. Acad. Sci. U.S.A.">
        <title>Extensive sampling of basidiomycete genomes demonstrates inadequacy of the white-rot/brown-rot paradigm for wood decay fungi.</title>
        <authorList>
            <person name="Riley R."/>
            <person name="Salamov A.A."/>
            <person name="Brown D.W."/>
            <person name="Nagy L.G."/>
            <person name="Floudas D."/>
            <person name="Held B.W."/>
            <person name="Levasseur A."/>
            <person name="Lombard V."/>
            <person name="Morin E."/>
            <person name="Otillar R."/>
            <person name="Lindquist E.A."/>
            <person name="Sun H."/>
            <person name="LaButti K.M."/>
            <person name="Schmutz J."/>
            <person name="Jabbour D."/>
            <person name="Luo H."/>
            <person name="Baker S.E."/>
            <person name="Pisabarro A.G."/>
            <person name="Walton J.D."/>
            <person name="Blanchette R.A."/>
            <person name="Henrissat B."/>
            <person name="Martin F."/>
            <person name="Cullen D."/>
            <person name="Hibbett D.S."/>
            <person name="Grigoriev I.V."/>
        </authorList>
    </citation>
    <scope>NUCLEOTIDE SEQUENCE [LARGE SCALE GENOMIC DNA]</scope>
    <source>
        <strain evidence="2">FD-172 SS1</strain>
    </source>
</reference>
<evidence type="ECO:0000313" key="2">
    <source>
        <dbReference type="Proteomes" id="UP000027195"/>
    </source>
</evidence>
<dbReference type="HOGENOM" id="CLU_034206_0_0_1"/>
<dbReference type="EMBL" id="KL198019">
    <property type="protein sequence ID" value="KDQ19329.1"/>
    <property type="molecule type" value="Genomic_DNA"/>
</dbReference>
<dbReference type="AlphaFoldDB" id="A0A067MUS9"/>